<dbReference type="SUPFAM" id="SSF52172">
    <property type="entry name" value="CheY-like"/>
    <property type="match status" value="1"/>
</dbReference>
<dbReference type="PANTHER" id="PTHR43214:SF40">
    <property type="entry name" value="TRANSCRIPTIONAL REGULATORY PROTEIN LNRK"/>
    <property type="match status" value="1"/>
</dbReference>
<dbReference type="PROSITE" id="PS50043">
    <property type="entry name" value="HTH_LUXR_2"/>
    <property type="match status" value="1"/>
</dbReference>
<evidence type="ECO:0000313" key="7">
    <source>
        <dbReference type="Proteomes" id="UP000662783"/>
    </source>
</evidence>
<name>A0A975A0X7_9BACT</name>
<dbReference type="KEGG" id="fuv:JR347_01025"/>
<evidence type="ECO:0000256" key="1">
    <source>
        <dbReference type="ARBA" id="ARBA00022553"/>
    </source>
</evidence>
<dbReference type="SMART" id="SM00448">
    <property type="entry name" value="REC"/>
    <property type="match status" value="1"/>
</dbReference>
<dbReference type="PROSITE" id="PS50110">
    <property type="entry name" value="RESPONSE_REGULATORY"/>
    <property type="match status" value="1"/>
</dbReference>
<feature type="domain" description="Response regulatory" evidence="5">
    <location>
        <begin position="4"/>
        <end position="121"/>
    </location>
</feature>
<dbReference type="Pfam" id="PF00072">
    <property type="entry name" value="Response_reg"/>
    <property type="match status" value="1"/>
</dbReference>
<dbReference type="CDD" id="cd17535">
    <property type="entry name" value="REC_NarL-like"/>
    <property type="match status" value="1"/>
</dbReference>
<dbReference type="InterPro" id="IPR001789">
    <property type="entry name" value="Sig_transdc_resp-reg_receiver"/>
</dbReference>
<proteinExistence type="predicted"/>
<dbReference type="SMART" id="SM00421">
    <property type="entry name" value="HTH_LUXR"/>
    <property type="match status" value="1"/>
</dbReference>
<dbReference type="InterPro" id="IPR000792">
    <property type="entry name" value="Tscrpt_reg_LuxR_C"/>
</dbReference>
<reference evidence="6" key="1">
    <citation type="submission" date="2021-02" db="EMBL/GenBank/DDBJ databases">
        <title>Fulvivirga sp. S481 isolated from sea water.</title>
        <authorList>
            <person name="Bae S.S."/>
            <person name="Baek K."/>
        </authorList>
    </citation>
    <scope>NUCLEOTIDE SEQUENCE</scope>
    <source>
        <strain evidence="6">S481</strain>
    </source>
</reference>
<keyword evidence="2" id="KW-0238">DNA-binding</keyword>
<dbReference type="InterPro" id="IPR011006">
    <property type="entry name" value="CheY-like_superfamily"/>
</dbReference>
<keyword evidence="7" id="KW-1185">Reference proteome</keyword>
<evidence type="ECO:0000259" key="4">
    <source>
        <dbReference type="PROSITE" id="PS50043"/>
    </source>
</evidence>
<dbReference type="PRINTS" id="PR00038">
    <property type="entry name" value="HTHLUXR"/>
</dbReference>
<accession>A0A975A0X7</accession>
<dbReference type="InterPro" id="IPR016032">
    <property type="entry name" value="Sig_transdc_resp-reg_C-effctor"/>
</dbReference>
<dbReference type="EMBL" id="CP070608">
    <property type="protein sequence ID" value="QSE97701.1"/>
    <property type="molecule type" value="Genomic_DNA"/>
</dbReference>
<keyword evidence="1 3" id="KW-0597">Phosphoprotein</keyword>
<dbReference type="RefSeq" id="WP_205722210.1">
    <property type="nucleotide sequence ID" value="NZ_CP070608.1"/>
</dbReference>
<dbReference type="CDD" id="cd06170">
    <property type="entry name" value="LuxR_C_like"/>
    <property type="match status" value="1"/>
</dbReference>
<dbReference type="InterPro" id="IPR058245">
    <property type="entry name" value="NreC/VraR/RcsB-like_REC"/>
</dbReference>
<dbReference type="GO" id="GO:0000160">
    <property type="term" value="P:phosphorelay signal transduction system"/>
    <property type="evidence" value="ECO:0007669"/>
    <property type="project" value="InterPro"/>
</dbReference>
<evidence type="ECO:0000313" key="6">
    <source>
        <dbReference type="EMBL" id="QSE97701.1"/>
    </source>
</evidence>
<feature type="modified residue" description="4-aspartylphosphate" evidence="3">
    <location>
        <position position="56"/>
    </location>
</feature>
<organism evidence="6 7">
    <name type="scientific">Fulvivirga lutea</name>
    <dbReference type="NCBI Taxonomy" id="2810512"/>
    <lineage>
        <taxon>Bacteria</taxon>
        <taxon>Pseudomonadati</taxon>
        <taxon>Bacteroidota</taxon>
        <taxon>Cytophagia</taxon>
        <taxon>Cytophagales</taxon>
        <taxon>Fulvivirgaceae</taxon>
        <taxon>Fulvivirga</taxon>
    </lineage>
</organism>
<feature type="domain" description="HTH luxR-type" evidence="4">
    <location>
        <begin position="147"/>
        <end position="212"/>
    </location>
</feature>
<dbReference type="Pfam" id="PF00196">
    <property type="entry name" value="GerE"/>
    <property type="match status" value="1"/>
</dbReference>
<dbReference type="GO" id="GO:0006355">
    <property type="term" value="P:regulation of DNA-templated transcription"/>
    <property type="evidence" value="ECO:0007669"/>
    <property type="project" value="InterPro"/>
</dbReference>
<dbReference type="PROSITE" id="PS00622">
    <property type="entry name" value="HTH_LUXR_1"/>
    <property type="match status" value="1"/>
</dbReference>
<dbReference type="Proteomes" id="UP000662783">
    <property type="component" value="Chromosome"/>
</dbReference>
<evidence type="ECO:0000259" key="5">
    <source>
        <dbReference type="PROSITE" id="PS50110"/>
    </source>
</evidence>
<sequence length="214" mass="24117">MPINIAIAEDNSFALTALLERLKTYPEIDVKYTAQNGLQLLQKLNRNNNIDLVLMDIDMPEMNGVQATAEVKTRYPQIKVLMLTMFDDEELLFKAVMAGASGYLLKEDNASQIFLAITDTVAGGAAMSPAIAMKTLNLIRQPLAKDKKQEDFGLTDREIELLHQLKNGLTYEEIASNLHISYHTVRKHIENIYRKLQVNNKVEAVKKASDNRIV</sequence>
<evidence type="ECO:0000256" key="3">
    <source>
        <dbReference type="PROSITE-ProRule" id="PRU00169"/>
    </source>
</evidence>
<dbReference type="AlphaFoldDB" id="A0A975A0X7"/>
<dbReference type="SUPFAM" id="SSF46894">
    <property type="entry name" value="C-terminal effector domain of the bipartite response regulators"/>
    <property type="match status" value="1"/>
</dbReference>
<dbReference type="Gene3D" id="3.40.50.2300">
    <property type="match status" value="1"/>
</dbReference>
<protein>
    <submittedName>
        <fullName evidence="6">Response regulator transcription factor</fullName>
    </submittedName>
</protein>
<dbReference type="GO" id="GO:0003677">
    <property type="term" value="F:DNA binding"/>
    <property type="evidence" value="ECO:0007669"/>
    <property type="project" value="UniProtKB-KW"/>
</dbReference>
<dbReference type="InterPro" id="IPR039420">
    <property type="entry name" value="WalR-like"/>
</dbReference>
<dbReference type="PANTHER" id="PTHR43214">
    <property type="entry name" value="TWO-COMPONENT RESPONSE REGULATOR"/>
    <property type="match status" value="1"/>
</dbReference>
<evidence type="ECO:0000256" key="2">
    <source>
        <dbReference type="ARBA" id="ARBA00023125"/>
    </source>
</evidence>
<gene>
    <name evidence="6" type="ORF">JR347_01025</name>
</gene>